<keyword evidence="3" id="KW-1185">Reference proteome</keyword>
<protein>
    <submittedName>
        <fullName evidence="2">Uncharacterized protein</fullName>
    </submittedName>
</protein>
<dbReference type="InParanoid" id="A0A7R8YTS5"/>
<organism evidence="2 3">
    <name type="scientific">Hermetia illucens</name>
    <name type="common">Black soldier fly</name>
    <dbReference type="NCBI Taxonomy" id="343691"/>
    <lineage>
        <taxon>Eukaryota</taxon>
        <taxon>Metazoa</taxon>
        <taxon>Ecdysozoa</taxon>
        <taxon>Arthropoda</taxon>
        <taxon>Hexapoda</taxon>
        <taxon>Insecta</taxon>
        <taxon>Pterygota</taxon>
        <taxon>Neoptera</taxon>
        <taxon>Endopterygota</taxon>
        <taxon>Diptera</taxon>
        <taxon>Brachycera</taxon>
        <taxon>Stratiomyomorpha</taxon>
        <taxon>Stratiomyidae</taxon>
        <taxon>Hermetiinae</taxon>
        <taxon>Hermetia</taxon>
    </lineage>
</organism>
<accession>A0A7R8YTS5</accession>
<dbReference type="EMBL" id="LR899011">
    <property type="protein sequence ID" value="CAD7083956.1"/>
    <property type="molecule type" value="Genomic_DNA"/>
</dbReference>
<dbReference type="AlphaFoldDB" id="A0A7R8YTS5"/>
<proteinExistence type="predicted"/>
<keyword evidence="1" id="KW-0175">Coiled coil</keyword>
<evidence type="ECO:0000256" key="1">
    <source>
        <dbReference type="SAM" id="Coils"/>
    </source>
</evidence>
<evidence type="ECO:0000313" key="3">
    <source>
        <dbReference type="Proteomes" id="UP000594454"/>
    </source>
</evidence>
<evidence type="ECO:0000313" key="2">
    <source>
        <dbReference type="EMBL" id="CAD7083956.1"/>
    </source>
</evidence>
<sequence>MYAAASIQNTKRLKLDDMNLSKVEVNNNCDTSPGELSIHFSESQNLESMIKDMHADLLCRPLSDDIKANFRDHILRRSNHLRANTKHQLLYQISNLGNNNDPSVTGSDKTFKPAESVTLETQLTDDQKTLIISKENENLTQFIRSNSDRLRQFNFRVDDSLEEEFAMDNWNSPNPTVRISRPKYNWLEKIRKYEETLPTKPTKNTNQAELIIESDIDTMIIELEGFVTRRLIWENTHLINRYKKYYKFLQDQLRELKEEKSLLGDSNSTNMTDKI</sequence>
<feature type="coiled-coil region" evidence="1">
    <location>
        <begin position="239"/>
        <end position="266"/>
    </location>
</feature>
<dbReference type="Proteomes" id="UP000594454">
    <property type="component" value="Chromosome 3"/>
</dbReference>
<reference evidence="2 3" key="1">
    <citation type="submission" date="2020-11" db="EMBL/GenBank/DDBJ databases">
        <authorList>
            <person name="Wallbank WR R."/>
            <person name="Pardo Diaz C."/>
            <person name="Kozak K."/>
            <person name="Martin S."/>
            <person name="Jiggins C."/>
            <person name="Moest M."/>
            <person name="Warren A I."/>
            <person name="Generalovic N T."/>
            <person name="Byers J.R.P. K."/>
            <person name="Montejo-Kovacevich G."/>
            <person name="Yen C E."/>
        </authorList>
    </citation>
    <scope>NUCLEOTIDE SEQUENCE [LARGE SCALE GENOMIC DNA]</scope>
</reference>
<gene>
    <name evidence="2" type="ORF">HERILL_LOCUS6878</name>
</gene>
<name>A0A7R8YTS5_HERIL</name>
<dbReference type="OrthoDB" id="10669755at2759"/>